<accession>E4YKZ7</accession>
<feature type="compositionally biased region" description="Basic residues" evidence="1">
    <location>
        <begin position="165"/>
        <end position="175"/>
    </location>
</feature>
<evidence type="ECO:0000313" key="2">
    <source>
        <dbReference type="EMBL" id="CBY36158.1"/>
    </source>
</evidence>
<evidence type="ECO:0000256" key="1">
    <source>
        <dbReference type="SAM" id="MobiDB-lite"/>
    </source>
</evidence>
<dbReference type="AlphaFoldDB" id="E4YKZ7"/>
<feature type="region of interest" description="Disordered" evidence="1">
    <location>
        <begin position="73"/>
        <end position="110"/>
    </location>
</feature>
<dbReference type="Proteomes" id="UP000011014">
    <property type="component" value="Unassembled WGS sequence"/>
</dbReference>
<organism evidence="2">
    <name type="scientific">Oikopleura dioica</name>
    <name type="common">Tunicate</name>
    <dbReference type="NCBI Taxonomy" id="34765"/>
    <lineage>
        <taxon>Eukaryota</taxon>
        <taxon>Metazoa</taxon>
        <taxon>Chordata</taxon>
        <taxon>Tunicata</taxon>
        <taxon>Appendicularia</taxon>
        <taxon>Copelata</taxon>
        <taxon>Oikopleuridae</taxon>
        <taxon>Oikopleura</taxon>
    </lineage>
</organism>
<feature type="compositionally biased region" description="Low complexity" evidence="1">
    <location>
        <begin position="87"/>
        <end position="96"/>
    </location>
</feature>
<feature type="region of interest" description="Disordered" evidence="1">
    <location>
        <begin position="129"/>
        <end position="175"/>
    </location>
</feature>
<sequence>MQAARDFRGTKDYDPNKLQRPRVQCLWKPKEFRTPEDERKIMEQEKRSAAWRKQEGIELRFAEEAHLWVKIDQQSESEDAKRKKAGVKAANVAAQEARSHPKVQGPSIGRGQMLNRIQKEIGVPLKSPVCEASSQQEPWTLENHVPQGAVKKENQPGRAAGIGRGRGRGRGRVTQ</sequence>
<name>E4YKZ7_OIKDI</name>
<proteinExistence type="predicted"/>
<dbReference type="EMBL" id="FN654731">
    <property type="protein sequence ID" value="CBY36158.1"/>
    <property type="molecule type" value="Genomic_DNA"/>
</dbReference>
<gene>
    <name evidence="2" type="ORF">GSOID_T00028641001</name>
</gene>
<protein>
    <submittedName>
        <fullName evidence="2">Uncharacterized protein</fullName>
    </submittedName>
</protein>
<reference evidence="2" key="1">
    <citation type="journal article" date="2010" name="Science">
        <title>Plasticity of animal genome architecture unmasked by rapid evolution of a pelagic tunicate.</title>
        <authorList>
            <person name="Denoeud F."/>
            <person name="Henriet S."/>
            <person name="Mungpakdee S."/>
            <person name="Aury J.M."/>
            <person name="Da Silva C."/>
            <person name="Brinkmann H."/>
            <person name="Mikhaleva J."/>
            <person name="Olsen L.C."/>
            <person name="Jubin C."/>
            <person name="Canestro C."/>
            <person name="Bouquet J.M."/>
            <person name="Danks G."/>
            <person name="Poulain J."/>
            <person name="Campsteijn C."/>
            <person name="Adamski M."/>
            <person name="Cross I."/>
            <person name="Yadetie F."/>
            <person name="Muffato M."/>
            <person name="Louis A."/>
            <person name="Butcher S."/>
            <person name="Tsagkogeorga G."/>
            <person name="Konrad A."/>
            <person name="Singh S."/>
            <person name="Jensen M.F."/>
            <person name="Cong E.H."/>
            <person name="Eikeseth-Otteraa H."/>
            <person name="Noel B."/>
            <person name="Anthouard V."/>
            <person name="Porcel B.M."/>
            <person name="Kachouri-Lafond R."/>
            <person name="Nishino A."/>
            <person name="Ugolini M."/>
            <person name="Chourrout P."/>
            <person name="Nishida H."/>
            <person name="Aasland R."/>
            <person name="Huzurbazar S."/>
            <person name="Westhof E."/>
            <person name="Delsuc F."/>
            <person name="Lehrach H."/>
            <person name="Reinhardt R."/>
            <person name="Weissenbach J."/>
            <person name="Roy S.W."/>
            <person name="Artiguenave F."/>
            <person name="Postlethwait J.H."/>
            <person name="Manak J.R."/>
            <person name="Thompson E.M."/>
            <person name="Jaillon O."/>
            <person name="Du Pasquier L."/>
            <person name="Boudinot P."/>
            <person name="Liberles D.A."/>
            <person name="Volff J.N."/>
            <person name="Philippe H."/>
            <person name="Lenhard B."/>
            <person name="Roest Crollius H."/>
            <person name="Wincker P."/>
            <person name="Chourrout D."/>
        </authorList>
    </citation>
    <scope>NUCLEOTIDE SEQUENCE [LARGE SCALE GENOMIC DNA]</scope>
</reference>